<keyword evidence="2" id="KW-1185">Reference proteome</keyword>
<evidence type="ECO:0008006" key="3">
    <source>
        <dbReference type="Google" id="ProtNLM"/>
    </source>
</evidence>
<reference evidence="1 2" key="1">
    <citation type="submission" date="2021-06" db="EMBL/GenBank/DDBJ databases">
        <title>Caerostris extrusa draft genome.</title>
        <authorList>
            <person name="Kono N."/>
            <person name="Arakawa K."/>
        </authorList>
    </citation>
    <scope>NUCLEOTIDE SEQUENCE [LARGE SCALE GENOMIC DNA]</scope>
</reference>
<gene>
    <name evidence="1" type="ORF">CEXT_690001</name>
</gene>
<proteinExistence type="predicted"/>
<evidence type="ECO:0000313" key="1">
    <source>
        <dbReference type="EMBL" id="GIX84550.1"/>
    </source>
</evidence>
<accession>A0AAV4NIG5</accession>
<dbReference type="AlphaFoldDB" id="A0AAV4NIG5"/>
<protein>
    <recommendedName>
        <fullName evidence="3">LAGLIDADG homing endonuclease</fullName>
    </recommendedName>
</protein>
<dbReference type="Proteomes" id="UP001054945">
    <property type="component" value="Unassembled WGS sequence"/>
</dbReference>
<name>A0AAV4NIG5_CAEEX</name>
<dbReference type="EMBL" id="BPLR01003436">
    <property type="protein sequence ID" value="GIX84550.1"/>
    <property type="molecule type" value="Genomic_DNA"/>
</dbReference>
<sequence length="69" mass="7814">MGKDAASILTKLFENNKEIDPILGFIPFYFEAGKWACIRSGSVKFALLVQLKEILMKLNSGIHFKLKKL</sequence>
<organism evidence="1 2">
    <name type="scientific">Caerostris extrusa</name>
    <name type="common">Bark spider</name>
    <name type="synonym">Caerostris bankana</name>
    <dbReference type="NCBI Taxonomy" id="172846"/>
    <lineage>
        <taxon>Eukaryota</taxon>
        <taxon>Metazoa</taxon>
        <taxon>Ecdysozoa</taxon>
        <taxon>Arthropoda</taxon>
        <taxon>Chelicerata</taxon>
        <taxon>Arachnida</taxon>
        <taxon>Araneae</taxon>
        <taxon>Araneomorphae</taxon>
        <taxon>Entelegynae</taxon>
        <taxon>Araneoidea</taxon>
        <taxon>Araneidae</taxon>
        <taxon>Caerostris</taxon>
    </lineage>
</organism>
<comment type="caution">
    <text evidence="1">The sequence shown here is derived from an EMBL/GenBank/DDBJ whole genome shotgun (WGS) entry which is preliminary data.</text>
</comment>
<evidence type="ECO:0000313" key="2">
    <source>
        <dbReference type="Proteomes" id="UP001054945"/>
    </source>
</evidence>